<dbReference type="Gene3D" id="3.40.50.150">
    <property type="entry name" value="Vaccinia Virus protein VP39"/>
    <property type="match status" value="1"/>
</dbReference>
<evidence type="ECO:0000313" key="1">
    <source>
        <dbReference type="EMBL" id="KKN28608.1"/>
    </source>
</evidence>
<proteinExistence type="predicted"/>
<dbReference type="EMBL" id="LAZR01002548">
    <property type="protein sequence ID" value="KKN28608.1"/>
    <property type="molecule type" value="Genomic_DNA"/>
</dbReference>
<organism evidence="1">
    <name type="scientific">marine sediment metagenome</name>
    <dbReference type="NCBI Taxonomy" id="412755"/>
    <lineage>
        <taxon>unclassified sequences</taxon>
        <taxon>metagenomes</taxon>
        <taxon>ecological metagenomes</taxon>
    </lineage>
</organism>
<dbReference type="InterPro" id="IPR029063">
    <property type="entry name" value="SAM-dependent_MTases_sf"/>
</dbReference>
<reference evidence="1" key="1">
    <citation type="journal article" date="2015" name="Nature">
        <title>Complex archaea that bridge the gap between prokaryotes and eukaryotes.</title>
        <authorList>
            <person name="Spang A."/>
            <person name="Saw J.H."/>
            <person name="Jorgensen S.L."/>
            <person name="Zaremba-Niedzwiedzka K."/>
            <person name="Martijn J."/>
            <person name="Lind A.E."/>
            <person name="van Eijk R."/>
            <person name="Schleper C."/>
            <person name="Guy L."/>
            <person name="Ettema T.J."/>
        </authorList>
    </citation>
    <scope>NUCLEOTIDE SEQUENCE</scope>
</reference>
<protein>
    <recommendedName>
        <fullName evidence="2">DNA (cytosine-5-)-methyltransferase</fullName>
    </recommendedName>
</protein>
<evidence type="ECO:0008006" key="2">
    <source>
        <dbReference type="Google" id="ProtNLM"/>
    </source>
</evidence>
<name>A0A0F9SGV6_9ZZZZ</name>
<sequence>MRAVKRTKMKILIACEESQAVCKEFRKLGHEAYSCDILSCSGGEPQWHIEGDILNWMGKNSFNDYEGWDLMIAHPPCTYLSNAGIGWFNEEKYGDKARERKRLRIEAFEFVMKIANVSIPKIAIENPVGWLNSHWRKPDQIIQPWQFGDEESKRTCLWMKNLPLLIHTKIVKPKIYAYYKRGNKKGKPIYGNDYLKFSEDRGKIRSKTFPGIAKAMAEQWGTL</sequence>
<comment type="caution">
    <text evidence="1">The sequence shown here is derived from an EMBL/GenBank/DDBJ whole genome shotgun (WGS) entry which is preliminary data.</text>
</comment>
<dbReference type="AlphaFoldDB" id="A0A0F9SGV6"/>
<accession>A0A0F9SGV6</accession>
<gene>
    <name evidence="1" type="ORF">LCGC14_0852530</name>
</gene>